<dbReference type="PANTHER" id="PTHR31661:SF1">
    <property type="entry name" value="CDAN1-INTERACTING NUCLEASE 1"/>
    <property type="match status" value="1"/>
</dbReference>
<dbReference type="GO" id="GO:0005634">
    <property type="term" value="C:nucleus"/>
    <property type="evidence" value="ECO:0007669"/>
    <property type="project" value="UniProtKB-SubCell"/>
</dbReference>
<keyword evidence="7" id="KW-1185">Reference proteome</keyword>
<gene>
    <name evidence="6" type="ORF">TrRE_jg5409</name>
</gene>
<dbReference type="Proteomes" id="UP001165082">
    <property type="component" value="Unassembled WGS sequence"/>
</dbReference>
<evidence type="ECO:0000256" key="3">
    <source>
        <dbReference type="ARBA" id="ARBA00022490"/>
    </source>
</evidence>
<evidence type="ECO:0000256" key="4">
    <source>
        <dbReference type="ARBA" id="ARBA00023242"/>
    </source>
</evidence>
<evidence type="ECO:0000313" key="7">
    <source>
        <dbReference type="Proteomes" id="UP001165082"/>
    </source>
</evidence>
<evidence type="ECO:0000313" key="6">
    <source>
        <dbReference type="EMBL" id="GMH46854.1"/>
    </source>
</evidence>
<evidence type="ECO:0000256" key="1">
    <source>
        <dbReference type="ARBA" id="ARBA00004123"/>
    </source>
</evidence>
<comment type="subcellular location">
    <subcellularLocation>
        <location evidence="2">Cytoplasm</location>
    </subcellularLocation>
    <subcellularLocation>
        <location evidence="1">Nucleus</location>
    </subcellularLocation>
</comment>
<protein>
    <recommendedName>
        <fullName evidence="5">CDAN1-interacting nuclease 1</fullName>
    </recommendedName>
</protein>
<evidence type="ECO:0000256" key="5">
    <source>
        <dbReference type="ARBA" id="ARBA00023480"/>
    </source>
</evidence>
<dbReference type="Pfam" id="PF14811">
    <property type="entry name" value="TPD"/>
    <property type="match status" value="1"/>
</dbReference>
<comment type="caution">
    <text evidence="6">The sequence shown here is derived from an EMBL/GenBank/DDBJ whole genome shotgun (WGS) entry which is preliminary data.</text>
</comment>
<feature type="non-terminal residue" evidence="6">
    <location>
        <position position="1"/>
    </location>
</feature>
<dbReference type="AlphaFoldDB" id="A0A9W6ZA64"/>
<dbReference type="EMBL" id="BRXZ01001815">
    <property type="protein sequence ID" value="GMH46854.1"/>
    <property type="molecule type" value="Genomic_DNA"/>
</dbReference>
<accession>A0A9W6ZA64</accession>
<dbReference type="InterPro" id="IPR029404">
    <property type="entry name" value="CDIN1"/>
</dbReference>
<name>A0A9W6ZA64_9STRA</name>
<evidence type="ECO:0000256" key="2">
    <source>
        <dbReference type="ARBA" id="ARBA00004496"/>
    </source>
</evidence>
<proteinExistence type="predicted"/>
<dbReference type="PANTHER" id="PTHR31661">
    <property type="entry name" value="SIMILAR TO CDNA SEQUENCE BC052040"/>
    <property type="match status" value="1"/>
</dbReference>
<organism evidence="6 7">
    <name type="scientific">Triparma retinervis</name>
    <dbReference type="NCBI Taxonomy" id="2557542"/>
    <lineage>
        <taxon>Eukaryota</taxon>
        <taxon>Sar</taxon>
        <taxon>Stramenopiles</taxon>
        <taxon>Ochrophyta</taxon>
        <taxon>Bolidophyceae</taxon>
        <taxon>Parmales</taxon>
        <taxon>Triparmaceae</taxon>
        <taxon>Triparma</taxon>
    </lineage>
</organism>
<dbReference type="GO" id="GO:0005737">
    <property type="term" value="C:cytoplasm"/>
    <property type="evidence" value="ECO:0007669"/>
    <property type="project" value="UniProtKB-SubCell"/>
</dbReference>
<dbReference type="OrthoDB" id="1272at2759"/>
<sequence length="125" mass="13897">SCPFVDPFRFSSPPSSPPCAYPFHEDVQRAVDDDPINGPRHDAYRRQQGIEYETLLCKQLLALGASFVTESDLRAHGAHKTPDVLLLVPLGLLVNGSYRLVRWIDSKAMFGDEVTNGSDVKRQAL</sequence>
<reference evidence="6" key="1">
    <citation type="submission" date="2022-07" db="EMBL/GenBank/DDBJ databases">
        <title>Genome analysis of Parmales, a sister group of diatoms, reveals the evolutionary specialization of diatoms from phago-mixotrophs to photoautotrophs.</title>
        <authorList>
            <person name="Ban H."/>
            <person name="Sato S."/>
            <person name="Yoshikawa S."/>
            <person name="Kazumasa Y."/>
            <person name="Nakamura Y."/>
            <person name="Ichinomiya M."/>
            <person name="Saitoh K."/>
            <person name="Sato N."/>
            <person name="Blanc-Mathieu R."/>
            <person name="Endo H."/>
            <person name="Kuwata A."/>
            <person name="Ogata H."/>
        </authorList>
    </citation>
    <scope>NUCLEOTIDE SEQUENCE</scope>
</reference>
<feature type="non-terminal residue" evidence="6">
    <location>
        <position position="125"/>
    </location>
</feature>
<keyword evidence="4" id="KW-0539">Nucleus</keyword>
<keyword evidence="3" id="KW-0963">Cytoplasm</keyword>